<proteinExistence type="inferred from homology"/>
<comment type="caution">
    <text evidence="4">The sequence shown here is derived from an EMBL/GenBank/DDBJ whole genome shotgun (WGS) entry which is preliminary data.</text>
</comment>
<dbReference type="InterPro" id="IPR005053">
    <property type="entry name" value="MobA_MobL"/>
</dbReference>
<evidence type="ECO:0000256" key="2">
    <source>
        <dbReference type="ARBA" id="ARBA00022971"/>
    </source>
</evidence>
<evidence type="ECO:0000259" key="3">
    <source>
        <dbReference type="Pfam" id="PF03389"/>
    </source>
</evidence>
<name>A0ABY2QE33_9SPHN</name>
<keyword evidence="2" id="KW-0184">Conjugation</keyword>
<dbReference type="Pfam" id="PF03389">
    <property type="entry name" value="MobA_MobL"/>
    <property type="match status" value="1"/>
</dbReference>
<dbReference type="Proteomes" id="UP000308038">
    <property type="component" value="Unassembled WGS sequence"/>
</dbReference>
<organism evidence="4 5">
    <name type="scientific">Sphingomonas olei</name>
    <dbReference type="NCBI Taxonomy" id="1886787"/>
    <lineage>
        <taxon>Bacteria</taxon>
        <taxon>Pseudomonadati</taxon>
        <taxon>Pseudomonadota</taxon>
        <taxon>Alphaproteobacteria</taxon>
        <taxon>Sphingomonadales</taxon>
        <taxon>Sphingomonadaceae</taxon>
        <taxon>Sphingomonas</taxon>
    </lineage>
</organism>
<accession>A0ABY2QE33</accession>
<protein>
    <recommendedName>
        <fullName evidence="3">MobA/MobL protein domain-containing protein</fullName>
    </recommendedName>
</protein>
<sequence length="212" mass="23636">MHLQTTHIPVAEHIGQHLPAAATITLPETRFQLSPVVHPTNTVGDPASRTFWSAEANARYIVRETGVDIFGPLPDWSAKRANLGASGRRAPLGKAGLPPTGFELWRAADEAAGVERGDAPVAWHMIGWLPQDRSEQDWLFHVQAFIDRNLVIQGMVADWAIHRQADAQGRWTTRPHVHIVATARFWAGPKLGLPQPNWLTSRRMRDALHDAW</sequence>
<evidence type="ECO:0000313" key="5">
    <source>
        <dbReference type="Proteomes" id="UP000308038"/>
    </source>
</evidence>
<dbReference type="RefSeq" id="WP_136452352.1">
    <property type="nucleotide sequence ID" value="NZ_SSTI01000019.1"/>
</dbReference>
<gene>
    <name evidence="4" type="ORF">E5988_16070</name>
</gene>
<feature type="domain" description="MobA/MobL protein" evidence="3">
    <location>
        <begin position="104"/>
        <end position="185"/>
    </location>
</feature>
<reference evidence="4 5" key="1">
    <citation type="submission" date="2019-04" db="EMBL/GenBank/DDBJ databases">
        <title>Microbes associate with the intestines of laboratory mice.</title>
        <authorList>
            <person name="Navarre W."/>
            <person name="Wong E."/>
            <person name="Huang K.C."/>
            <person name="Tropini C."/>
            <person name="Ng K."/>
            <person name="Yu B."/>
        </authorList>
    </citation>
    <scope>NUCLEOTIDE SEQUENCE [LARGE SCALE GENOMIC DNA]</scope>
    <source>
        <strain evidence="4 5">NM83_B4-11</strain>
    </source>
</reference>
<keyword evidence="5" id="KW-1185">Reference proteome</keyword>
<evidence type="ECO:0000256" key="1">
    <source>
        <dbReference type="ARBA" id="ARBA00010873"/>
    </source>
</evidence>
<comment type="similarity">
    <text evidence="1">Belongs to the MobA/MobL family.</text>
</comment>
<dbReference type="EMBL" id="SSTI01000019">
    <property type="protein sequence ID" value="THG37252.1"/>
    <property type="molecule type" value="Genomic_DNA"/>
</dbReference>
<evidence type="ECO:0000313" key="4">
    <source>
        <dbReference type="EMBL" id="THG37252.1"/>
    </source>
</evidence>
<dbReference type="Gene3D" id="3.30.930.30">
    <property type="match status" value="1"/>
</dbReference>